<evidence type="ECO:0000313" key="4">
    <source>
        <dbReference type="EMBL" id="PTU20787.1"/>
    </source>
</evidence>
<feature type="domain" description="Inner kinetochore subunit AME1" evidence="3">
    <location>
        <begin position="500"/>
        <end position="662"/>
    </location>
</feature>
<protein>
    <recommendedName>
        <fullName evidence="3">Inner kinetochore subunit AME1 domain-containing protein</fullName>
    </recommendedName>
</protein>
<feature type="compositionally biased region" description="Pro residues" evidence="2">
    <location>
        <begin position="46"/>
        <end position="57"/>
    </location>
</feature>
<feature type="compositionally biased region" description="Polar residues" evidence="2">
    <location>
        <begin position="165"/>
        <end position="179"/>
    </location>
</feature>
<reference evidence="4 5" key="1">
    <citation type="journal article" date="2018" name="Proc. Natl. Acad. Sci. U.S.A.">
        <title>Linking secondary metabolites to gene clusters through genome sequencing of six diverse Aspergillus species.</title>
        <authorList>
            <person name="Kaerboelling I."/>
            <person name="Vesth T.C."/>
            <person name="Frisvad J.C."/>
            <person name="Nybo J.L."/>
            <person name="Theobald S."/>
            <person name="Kuo A."/>
            <person name="Bowyer P."/>
            <person name="Matsuda Y."/>
            <person name="Mondo S."/>
            <person name="Lyhne E.K."/>
            <person name="Kogle M.E."/>
            <person name="Clum A."/>
            <person name="Lipzen A."/>
            <person name="Salamov A."/>
            <person name="Ngan C.Y."/>
            <person name="Daum C."/>
            <person name="Chiniquy J."/>
            <person name="Barry K."/>
            <person name="LaButti K."/>
            <person name="Haridas S."/>
            <person name="Simmons B.A."/>
            <person name="Magnuson J.K."/>
            <person name="Mortensen U.H."/>
            <person name="Larsen T.O."/>
            <person name="Grigoriev I.V."/>
            <person name="Baker S.E."/>
            <person name="Andersen M.R."/>
        </authorList>
    </citation>
    <scope>NUCLEOTIDE SEQUENCE [LARGE SCALE GENOMIC DNA]</scope>
    <source>
        <strain evidence="4 5">IBT 24754</strain>
    </source>
</reference>
<comment type="caution">
    <text evidence="4">The sequence shown here is derived from an EMBL/GenBank/DDBJ whole genome shotgun (WGS) entry which is preliminary data.</text>
</comment>
<dbReference type="EMBL" id="MSFN02000004">
    <property type="protein sequence ID" value="PTU20787.1"/>
    <property type="molecule type" value="Genomic_DNA"/>
</dbReference>
<feature type="compositionally biased region" description="Acidic residues" evidence="2">
    <location>
        <begin position="443"/>
        <end position="456"/>
    </location>
</feature>
<accession>A0A2T5LWY5</accession>
<feature type="region of interest" description="Disordered" evidence="2">
    <location>
        <begin position="1"/>
        <end position="548"/>
    </location>
</feature>
<feature type="compositionally biased region" description="Basic residues" evidence="2">
    <location>
        <begin position="395"/>
        <end position="404"/>
    </location>
</feature>
<evidence type="ECO:0000256" key="2">
    <source>
        <dbReference type="SAM" id="MobiDB-lite"/>
    </source>
</evidence>
<dbReference type="OrthoDB" id="5377952at2759"/>
<dbReference type="AlphaFoldDB" id="A0A2T5LWY5"/>
<keyword evidence="1" id="KW-0175">Coiled coil</keyword>
<dbReference type="RefSeq" id="XP_040752179.1">
    <property type="nucleotide sequence ID" value="XM_040892653.1"/>
</dbReference>
<dbReference type="Proteomes" id="UP000244073">
    <property type="component" value="Unassembled WGS sequence"/>
</dbReference>
<dbReference type="InterPro" id="IPR048743">
    <property type="entry name" value="AME1"/>
</dbReference>
<sequence>MRQRGAGTRKIKEVDFGFSLGFEPAPPQEPPVPAFQSAKREEATAPQPPAVTAPPPSETATAAPPQTQPSPLPLGGNVSSQGSIARTPGSARNKLPPRPSTFDIPADEELGLGRSSKRRKIEPPTATARPSTSARRQSQSPRNAPTGPTNSVASPTADGIAMPIRTSTISKQEQIQTEEPPSEPPLISTTASTEQASEAVNEADQPLETENSLPPTEVNVPQANGISSPPSDVPKGKRRRRGPKGDKSPPSQSGITEDEPAGQDVPPFTEPSEVADAPPDTERPQPRREKRLRSRTPASGMPSAPSSQPHNSLMGGAIPEHSPTQSNMNRGRPTRKGKKPVRTSGSTVQGEEPAEPAPTPEAEIIPSIPSNNASAGEPTTLSEPDQLNVVETGKKRAGRPKKASSKPPPTTVQEAPRPGKRKRRHENQGATQEMEPPQKSEIEPEPEEAEPEEEPSEGERAKSAKRRRGKRPATQPDDQPSPQEATTEEAAQTKRKPRQPRGETVPVTVHRLANVTRLGEPPEDERSAEESPDELSSGQKSRLPNRGGVNAADVLGQICRETLEKTLNTLKNGISNEANTAKRAEWTLRKKAVEAFGAELEGRLFELSEMLDSNFVLSVQLKKAKRGMMDLRSRLDQIRREREAVALKMDAVRMEHTHEEHSRMTKFCASGSFYDQSLVTYPGFSPGAWPHPTGGFARPDIDGWTRVSTSRRGTECELGSIWSSGRAVESDKAVQCTARSCCSEAGELIWFGGRASPCHFYQDL</sequence>
<dbReference type="VEuPathDB" id="FungiDB:P175DRAFT_0232172"/>
<dbReference type="GeneID" id="63809535"/>
<feature type="compositionally biased region" description="Pro residues" evidence="2">
    <location>
        <begin position="24"/>
        <end position="33"/>
    </location>
</feature>
<gene>
    <name evidence="4" type="ORF">P175DRAFT_0232172</name>
</gene>
<evidence type="ECO:0000256" key="1">
    <source>
        <dbReference type="SAM" id="Coils"/>
    </source>
</evidence>
<feature type="compositionally biased region" description="Polar residues" evidence="2">
    <location>
        <begin position="476"/>
        <end position="485"/>
    </location>
</feature>
<feature type="compositionally biased region" description="Low complexity" evidence="2">
    <location>
        <begin position="360"/>
        <end position="370"/>
    </location>
</feature>
<feature type="compositionally biased region" description="Polar residues" evidence="2">
    <location>
        <begin position="208"/>
        <end position="230"/>
    </location>
</feature>
<feature type="compositionally biased region" description="Polar residues" evidence="2">
    <location>
        <begin position="187"/>
        <end position="198"/>
    </location>
</feature>
<feature type="compositionally biased region" description="Basic residues" evidence="2">
    <location>
        <begin position="332"/>
        <end position="341"/>
    </location>
</feature>
<feature type="coiled-coil region" evidence="1">
    <location>
        <begin position="621"/>
        <end position="655"/>
    </location>
</feature>
<name>A0A2T5LWY5_9EURO</name>
<evidence type="ECO:0000313" key="5">
    <source>
        <dbReference type="Proteomes" id="UP000244073"/>
    </source>
</evidence>
<evidence type="ECO:0000259" key="3">
    <source>
        <dbReference type="Pfam" id="PF20994"/>
    </source>
</evidence>
<proteinExistence type="predicted"/>
<organism evidence="4 5">
    <name type="scientific">Aspergillus ochraceoroseus IBT 24754</name>
    <dbReference type="NCBI Taxonomy" id="1392256"/>
    <lineage>
        <taxon>Eukaryota</taxon>
        <taxon>Fungi</taxon>
        <taxon>Dikarya</taxon>
        <taxon>Ascomycota</taxon>
        <taxon>Pezizomycotina</taxon>
        <taxon>Eurotiomycetes</taxon>
        <taxon>Eurotiomycetidae</taxon>
        <taxon>Eurotiales</taxon>
        <taxon>Aspergillaceae</taxon>
        <taxon>Aspergillus</taxon>
        <taxon>Aspergillus subgen. Nidulantes</taxon>
    </lineage>
</organism>
<feature type="compositionally biased region" description="Polar residues" evidence="2">
    <location>
        <begin position="128"/>
        <end position="154"/>
    </location>
</feature>
<dbReference type="Pfam" id="PF20994">
    <property type="entry name" value="CENPU"/>
    <property type="match status" value="1"/>
</dbReference>
<feature type="compositionally biased region" description="Polar residues" evidence="2">
    <location>
        <begin position="371"/>
        <end position="385"/>
    </location>
</feature>